<evidence type="ECO:0000313" key="4">
    <source>
        <dbReference type="EMBL" id="GIM94228.1"/>
    </source>
</evidence>
<feature type="domain" description="Tail sheath protein C-terminal" evidence="3">
    <location>
        <begin position="517"/>
        <end position="622"/>
    </location>
</feature>
<protein>
    <recommendedName>
        <fullName evidence="6">Tail protein</fullName>
    </recommendedName>
</protein>
<keyword evidence="5" id="KW-1185">Reference proteome</keyword>
<organism evidence="4 5">
    <name type="scientific">Paractinoplanes toevensis</name>
    <dbReference type="NCBI Taxonomy" id="571911"/>
    <lineage>
        <taxon>Bacteria</taxon>
        <taxon>Bacillati</taxon>
        <taxon>Actinomycetota</taxon>
        <taxon>Actinomycetes</taxon>
        <taxon>Micromonosporales</taxon>
        <taxon>Micromonosporaceae</taxon>
        <taxon>Paractinoplanes</taxon>
    </lineage>
</organism>
<proteinExistence type="inferred from homology"/>
<dbReference type="PANTHER" id="PTHR35861:SF1">
    <property type="entry name" value="PHAGE TAIL SHEATH PROTEIN"/>
    <property type="match status" value="1"/>
</dbReference>
<sequence length="632" mass="69457">MPEYLTPAVYVEETSFRARSIEGVATSTLGMAGLTRYGPISYRFNADEYVVQPPPLITSYGEYERAFGGLGPVKDGTNYLAFAARAYFANGGRRLYVSRVFNFPRAADGAIDDEDFDACFARRPVGPEPAGGPGAVPPPRPAWQARWPGSAGRDIKIEVTVRRGRNVVVRDGDGAFLRLSTVRPFDLVQVSDEEAIPTGPPDPDDVRLVQRIGDDLRLTDDDGAVEIGDDTRAYLLQLQVVVTWAGRSDVYTELAVHPDHPRAVTRALGLKDAADDLALVWLRLPIPDPDDPVDPNAPGPIAAAATLLADLLDDDSQGFLSVGGSDGADLAVGDFAGEQADPDDPRKGATGLNALTDIDDVAIVAMPDSVRFGADMTAVGLLIEHAERQRYRIAVVDPPPDSSISDVRQFRAQFDSKYAALYYPWVEIIDPTVVPDAGSPPPVLRLPPSGFVTGIYARSDIERGVYKAPANEVIRGIRKIETNVTFDRQSTLNPEGINALRLFPGRGNRVWGARTLSSDPEWKYVNVRRLFIFLEHSIEKATQWAVFEPNNERLWTSIRRSVEDFLFIHWRDGALLGSRPEEAYFVRCDRSTMSQNDLDNGRLICLVGVAPTYPAEFVIFRIGQWTADAQRS</sequence>
<evidence type="ECO:0000259" key="2">
    <source>
        <dbReference type="Pfam" id="PF04984"/>
    </source>
</evidence>
<dbReference type="Pfam" id="PF04984">
    <property type="entry name" value="Phage_sheath_1"/>
    <property type="match status" value="1"/>
</dbReference>
<dbReference type="PANTHER" id="PTHR35861">
    <property type="match status" value="1"/>
</dbReference>
<dbReference type="Proteomes" id="UP000677082">
    <property type="component" value="Unassembled WGS sequence"/>
</dbReference>
<feature type="domain" description="Tail sheath protein subtilisin-like" evidence="2">
    <location>
        <begin position="361"/>
        <end position="516"/>
    </location>
</feature>
<evidence type="ECO:0000313" key="5">
    <source>
        <dbReference type="Proteomes" id="UP000677082"/>
    </source>
</evidence>
<accession>A0A919TF01</accession>
<dbReference type="AlphaFoldDB" id="A0A919TF01"/>
<dbReference type="EMBL" id="BOQN01000076">
    <property type="protein sequence ID" value="GIM94228.1"/>
    <property type="molecule type" value="Genomic_DNA"/>
</dbReference>
<comment type="caution">
    <text evidence="4">The sequence shown here is derived from an EMBL/GenBank/DDBJ whole genome shotgun (WGS) entry which is preliminary data.</text>
</comment>
<dbReference type="RefSeq" id="WP_213010009.1">
    <property type="nucleotide sequence ID" value="NZ_BOQN01000076.1"/>
</dbReference>
<gene>
    <name evidence="4" type="ORF">Ato02nite_060210</name>
</gene>
<evidence type="ECO:0000259" key="3">
    <source>
        <dbReference type="Pfam" id="PF17482"/>
    </source>
</evidence>
<comment type="similarity">
    <text evidence="1">Belongs to the myoviridae tail sheath protein family.</text>
</comment>
<dbReference type="InterPro" id="IPR052042">
    <property type="entry name" value="Tail_sheath_structural"/>
</dbReference>
<reference evidence="4 5" key="1">
    <citation type="submission" date="2021-03" db="EMBL/GenBank/DDBJ databases">
        <title>Whole genome shotgun sequence of Actinoplanes toevensis NBRC 105298.</title>
        <authorList>
            <person name="Komaki H."/>
            <person name="Tamura T."/>
        </authorList>
    </citation>
    <scope>NUCLEOTIDE SEQUENCE [LARGE SCALE GENOMIC DNA]</scope>
    <source>
        <strain evidence="4 5">NBRC 105298</strain>
    </source>
</reference>
<dbReference type="Gene3D" id="3.40.50.11780">
    <property type="match status" value="2"/>
</dbReference>
<dbReference type="Pfam" id="PF17482">
    <property type="entry name" value="Phage_sheath_1C"/>
    <property type="match status" value="1"/>
</dbReference>
<evidence type="ECO:0008006" key="6">
    <source>
        <dbReference type="Google" id="ProtNLM"/>
    </source>
</evidence>
<dbReference type="InterPro" id="IPR020287">
    <property type="entry name" value="Tail_sheath_C"/>
</dbReference>
<name>A0A919TF01_9ACTN</name>
<dbReference type="InterPro" id="IPR035089">
    <property type="entry name" value="Phage_sheath_subtilisin"/>
</dbReference>
<evidence type="ECO:0000256" key="1">
    <source>
        <dbReference type="ARBA" id="ARBA00008005"/>
    </source>
</evidence>